<dbReference type="AlphaFoldDB" id="A0A9W6L1P9"/>
<evidence type="ECO:0000256" key="2">
    <source>
        <dbReference type="ARBA" id="ARBA00023002"/>
    </source>
</evidence>
<dbReference type="Gene3D" id="3.40.605.10">
    <property type="entry name" value="Aldehyde Dehydrogenase, Chain A, domain 1"/>
    <property type="match status" value="1"/>
</dbReference>
<comment type="caution">
    <text evidence="6">The sequence shown here is derived from an EMBL/GenBank/DDBJ whole genome shotgun (WGS) entry which is preliminary data.</text>
</comment>
<dbReference type="PANTHER" id="PTHR42804">
    <property type="entry name" value="ALDEHYDE DEHYDROGENASE"/>
    <property type="match status" value="1"/>
</dbReference>
<sequence>MTTAKTFADRDTTFIGGAWVPATGEQVFGVIDPSTEEPVATVRESSPADVARAVLAARAAFDTGPWGASTPDQRADAIDELIRAIEARGEDIAQALTAEIGVPISATRNSVKFGCTYLRYYSDLARRYEFREDRPRQDGNITRILKEPIGTVAAIVPYNGPFSIACMKLAPILAAGCTAVLKSPPEAPIAVNILAEIVEGLTRDGVLPEGVLNIVVADRAGSEALVADPLIDKVTFTGSTEVGRAILGAVSSRIGRATLELGGKSAAIVLDDADLDDTVRHLVAGGLGNCGQGCYNTTRVLVSEARRDELVEALTGAVSSMLVVGDAHDPATTTGPLAGARHRDRVERYVEVAKQEGARVVLGGARPADRDRGFFFEPTVLVDVLNTSRVAQEEIFGPVVSIITYTDVDDAVAKANDSMFGLGGAVFTADREAGFELARRIRTGTVSVNCFVGSHVTTPFGGYRQSGLGHEGGVEGLEDFLQSKSVHTVG</sequence>
<evidence type="ECO:0000256" key="3">
    <source>
        <dbReference type="PROSITE-ProRule" id="PRU10007"/>
    </source>
</evidence>
<protein>
    <submittedName>
        <fullName evidence="6">Aldehyde dehydrogenase</fullName>
    </submittedName>
</protein>
<dbReference type="Pfam" id="PF00171">
    <property type="entry name" value="Aldedh"/>
    <property type="match status" value="1"/>
</dbReference>
<dbReference type="RefSeq" id="WP_037041018.1">
    <property type="nucleotide sequence ID" value="NZ_BAAAUZ010000002.1"/>
</dbReference>
<name>A0A9W6L1P9_9PSEU</name>
<dbReference type="InterPro" id="IPR015590">
    <property type="entry name" value="Aldehyde_DH_dom"/>
</dbReference>
<evidence type="ECO:0000259" key="5">
    <source>
        <dbReference type="Pfam" id="PF00171"/>
    </source>
</evidence>
<evidence type="ECO:0000313" key="7">
    <source>
        <dbReference type="Proteomes" id="UP001143463"/>
    </source>
</evidence>
<reference evidence="6" key="1">
    <citation type="journal article" date="2014" name="Int. J. Syst. Evol. Microbiol.">
        <title>Complete genome sequence of Corynebacterium casei LMG S-19264T (=DSM 44701T), isolated from a smear-ripened cheese.</title>
        <authorList>
            <consortium name="US DOE Joint Genome Institute (JGI-PGF)"/>
            <person name="Walter F."/>
            <person name="Albersmeier A."/>
            <person name="Kalinowski J."/>
            <person name="Ruckert C."/>
        </authorList>
    </citation>
    <scope>NUCLEOTIDE SEQUENCE</scope>
    <source>
        <strain evidence="6">VKM Ac-1069</strain>
    </source>
</reference>
<dbReference type="Gene3D" id="3.40.309.10">
    <property type="entry name" value="Aldehyde Dehydrogenase, Chain A, domain 2"/>
    <property type="match status" value="1"/>
</dbReference>
<keyword evidence="2 4" id="KW-0560">Oxidoreductase</keyword>
<feature type="active site" evidence="3">
    <location>
        <position position="260"/>
    </location>
</feature>
<dbReference type="InterPro" id="IPR016162">
    <property type="entry name" value="Ald_DH_N"/>
</dbReference>
<comment type="similarity">
    <text evidence="1 4">Belongs to the aldehyde dehydrogenase family.</text>
</comment>
<reference evidence="6" key="2">
    <citation type="submission" date="2023-01" db="EMBL/GenBank/DDBJ databases">
        <authorList>
            <person name="Sun Q."/>
            <person name="Evtushenko L."/>
        </authorList>
    </citation>
    <scope>NUCLEOTIDE SEQUENCE</scope>
    <source>
        <strain evidence="6">VKM Ac-1069</strain>
    </source>
</reference>
<dbReference type="InterPro" id="IPR016163">
    <property type="entry name" value="Ald_DH_C"/>
</dbReference>
<dbReference type="GO" id="GO:0016620">
    <property type="term" value="F:oxidoreductase activity, acting on the aldehyde or oxo group of donors, NAD or NADP as acceptor"/>
    <property type="evidence" value="ECO:0007669"/>
    <property type="project" value="InterPro"/>
</dbReference>
<evidence type="ECO:0000313" key="6">
    <source>
        <dbReference type="EMBL" id="GLL10580.1"/>
    </source>
</evidence>
<dbReference type="EMBL" id="BSFQ01000005">
    <property type="protein sequence ID" value="GLL10580.1"/>
    <property type="molecule type" value="Genomic_DNA"/>
</dbReference>
<gene>
    <name evidence="6" type="ORF">GCM10017577_17200</name>
</gene>
<dbReference type="PANTHER" id="PTHR42804:SF1">
    <property type="entry name" value="ALDEHYDE DEHYDROGENASE-RELATED"/>
    <property type="match status" value="1"/>
</dbReference>
<dbReference type="InterPro" id="IPR016161">
    <property type="entry name" value="Ald_DH/histidinol_DH"/>
</dbReference>
<evidence type="ECO:0000256" key="1">
    <source>
        <dbReference type="ARBA" id="ARBA00009986"/>
    </source>
</evidence>
<feature type="domain" description="Aldehyde dehydrogenase" evidence="5">
    <location>
        <begin position="19"/>
        <end position="486"/>
    </location>
</feature>
<evidence type="ECO:0000256" key="4">
    <source>
        <dbReference type="RuleBase" id="RU003345"/>
    </source>
</evidence>
<accession>A0A9W6L1P9</accession>
<dbReference type="SUPFAM" id="SSF53720">
    <property type="entry name" value="ALDH-like"/>
    <property type="match status" value="1"/>
</dbReference>
<dbReference type="PROSITE" id="PS00687">
    <property type="entry name" value="ALDEHYDE_DEHYDR_GLU"/>
    <property type="match status" value="1"/>
</dbReference>
<organism evidence="6 7">
    <name type="scientific">Pseudonocardia halophobica</name>
    <dbReference type="NCBI Taxonomy" id="29401"/>
    <lineage>
        <taxon>Bacteria</taxon>
        <taxon>Bacillati</taxon>
        <taxon>Actinomycetota</taxon>
        <taxon>Actinomycetes</taxon>
        <taxon>Pseudonocardiales</taxon>
        <taxon>Pseudonocardiaceae</taxon>
        <taxon>Pseudonocardia</taxon>
    </lineage>
</organism>
<dbReference type="InterPro" id="IPR029510">
    <property type="entry name" value="Ald_DH_CS_GLU"/>
</dbReference>
<proteinExistence type="inferred from homology"/>
<dbReference type="FunFam" id="3.40.309.10:FF:000009">
    <property type="entry name" value="Aldehyde dehydrogenase A"/>
    <property type="match status" value="1"/>
</dbReference>
<keyword evidence="7" id="KW-1185">Reference proteome</keyword>
<dbReference type="Proteomes" id="UP001143463">
    <property type="component" value="Unassembled WGS sequence"/>
</dbReference>